<proteinExistence type="predicted"/>
<evidence type="ECO:0000313" key="2">
    <source>
        <dbReference type="Proteomes" id="UP000006310"/>
    </source>
</evidence>
<dbReference type="GeneID" id="34526553"/>
<protein>
    <submittedName>
        <fullName evidence="1">Uncharacterized protein</fullName>
    </submittedName>
</protein>
<evidence type="ECO:0000313" key="1">
    <source>
        <dbReference type="EMBL" id="CCK70838.1"/>
    </source>
</evidence>
<organism evidence="1 2">
    <name type="scientific">Huiozyma naganishii (strain ATCC MYA-139 / BCRC 22969 / CBS 8797 / KCTC 17520 / NBRC 10181 / NCYC 3082 / Yp74L-3)</name>
    <name type="common">Yeast</name>
    <name type="synonym">Kazachstania naganishii</name>
    <dbReference type="NCBI Taxonomy" id="1071383"/>
    <lineage>
        <taxon>Eukaryota</taxon>
        <taxon>Fungi</taxon>
        <taxon>Dikarya</taxon>
        <taxon>Ascomycota</taxon>
        <taxon>Saccharomycotina</taxon>
        <taxon>Saccharomycetes</taxon>
        <taxon>Saccharomycetales</taxon>
        <taxon>Saccharomycetaceae</taxon>
        <taxon>Huiozyma</taxon>
    </lineage>
</organism>
<sequence>MNAELGSLKSFQNCKEDEIPGYNDCPSFLFYNNKKVRAKTLGARRHHLIDNAAAPGTCRKVCLPAVIPPPQAKRNISGKVESVNAIITAKEYGFTSEEVYTKDDILEKIREFCQMDTSLSEKEFYFYKNKVDKNAESSLNAHFTRQIITHFFQLSEDKEKGANFLRKWMISDITISNWCPAFLKIFENVQN</sequence>
<name>J7RMN9_HUIN7</name>
<dbReference type="OrthoDB" id="4090463at2759"/>
<dbReference type="Proteomes" id="UP000006310">
    <property type="component" value="Chromosome 6"/>
</dbReference>
<keyword evidence="2" id="KW-1185">Reference proteome</keyword>
<reference evidence="1 2" key="1">
    <citation type="journal article" date="2011" name="Proc. Natl. Acad. Sci. U.S.A.">
        <title>Evolutionary erosion of yeast sex chromosomes by mating-type switching accidents.</title>
        <authorList>
            <person name="Gordon J.L."/>
            <person name="Armisen D."/>
            <person name="Proux-Wera E."/>
            <person name="Oheigeartaigh S.S."/>
            <person name="Byrne K.P."/>
            <person name="Wolfe K.H."/>
        </authorList>
    </citation>
    <scope>NUCLEOTIDE SEQUENCE [LARGE SCALE GENOMIC DNA]</scope>
    <source>
        <strain evidence="2">ATCC MYA-139 / BCRC 22969 / CBS 8797 / CCRC 22969 / KCTC 17520 / NBRC 10181 / NCYC 3082</strain>
    </source>
</reference>
<dbReference type="AlphaFoldDB" id="J7RMN9"/>
<accession>J7RMN9</accession>
<reference evidence="2" key="2">
    <citation type="submission" date="2012-08" db="EMBL/GenBank/DDBJ databases">
        <title>Genome sequence of Kazachstania naganishii.</title>
        <authorList>
            <person name="Gordon J.L."/>
            <person name="Armisen D."/>
            <person name="Proux-Wera E."/>
            <person name="OhEigeartaigh S.S."/>
            <person name="Byrne K.P."/>
            <person name="Wolfe K.H."/>
        </authorList>
    </citation>
    <scope>NUCLEOTIDE SEQUENCE [LARGE SCALE GENOMIC DNA]</scope>
    <source>
        <strain evidence="2">ATCC MYA-139 / BCRC 22969 / CBS 8797 / CCRC 22969 / KCTC 17520 / NBRC 10181 / NCYC 3082</strain>
    </source>
</reference>
<dbReference type="RefSeq" id="XP_022465084.1">
    <property type="nucleotide sequence ID" value="XM_022608605.1"/>
</dbReference>
<dbReference type="EMBL" id="HE978319">
    <property type="protein sequence ID" value="CCK70838.1"/>
    <property type="molecule type" value="Genomic_DNA"/>
</dbReference>
<dbReference type="OMA" id="PGYNDCP"/>
<dbReference type="KEGG" id="kng:KNAG_0F01700"/>
<dbReference type="HOGENOM" id="CLU_1496199_0_0_1"/>
<gene>
    <name evidence="1" type="primary">KNAG0F01700</name>
    <name evidence="1" type="ordered locus">KNAG_0F01700</name>
</gene>
<dbReference type="eggNOG" id="ENOG502S4DB">
    <property type="taxonomic scope" value="Eukaryota"/>
</dbReference>